<dbReference type="PRINTS" id="PR00081">
    <property type="entry name" value="GDHRDH"/>
</dbReference>
<feature type="coiled-coil region" evidence="3">
    <location>
        <begin position="37"/>
        <end position="64"/>
    </location>
</feature>
<dbReference type="PANTHER" id="PTHR43639">
    <property type="entry name" value="OXIDOREDUCTASE, SHORT-CHAIN DEHYDROGENASE/REDUCTASE FAMILY (AFU_ORTHOLOGUE AFUA_5G02870)"/>
    <property type="match status" value="1"/>
</dbReference>
<dbReference type="AlphaFoldDB" id="A0A127M9K6"/>
<dbReference type="STRING" id="1470434.AZF00_17215"/>
<evidence type="ECO:0000313" key="5">
    <source>
        <dbReference type="Proteomes" id="UP000074119"/>
    </source>
</evidence>
<accession>A0A127M9K6</accession>
<dbReference type="InterPro" id="IPR020904">
    <property type="entry name" value="Sc_DH/Rdtase_CS"/>
</dbReference>
<dbReference type="PANTHER" id="PTHR43639:SF1">
    <property type="entry name" value="SHORT-CHAIN DEHYDROGENASE_REDUCTASE FAMILY PROTEIN"/>
    <property type="match status" value="1"/>
</dbReference>
<dbReference type="RefSeq" id="WP_008252554.1">
    <property type="nucleotide sequence ID" value="NZ_CP014544.1"/>
</dbReference>
<proteinExistence type="inferred from homology"/>
<evidence type="ECO:0000256" key="2">
    <source>
        <dbReference type="ARBA" id="ARBA00023002"/>
    </source>
</evidence>
<dbReference type="Gene3D" id="3.40.50.720">
    <property type="entry name" value="NAD(P)-binding Rossmann-like Domain"/>
    <property type="match status" value="1"/>
</dbReference>
<evidence type="ECO:0000256" key="3">
    <source>
        <dbReference type="SAM" id="Coils"/>
    </source>
</evidence>
<protein>
    <submittedName>
        <fullName evidence="4">Pteridine reductase</fullName>
    </submittedName>
</protein>
<dbReference type="GO" id="GO:0016491">
    <property type="term" value="F:oxidoreductase activity"/>
    <property type="evidence" value="ECO:0007669"/>
    <property type="project" value="UniProtKB-KW"/>
</dbReference>
<dbReference type="InterPro" id="IPR036291">
    <property type="entry name" value="NAD(P)-bd_dom_sf"/>
</dbReference>
<name>A0A127M9K6_9GAMM</name>
<gene>
    <name evidence="4" type="ORF">AZF00_17215</name>
</gene>
<reference evidence="4 5" key="1">
    <citation type="submission" date="2015-12" db="EMBL/GenBank/DDBJ databases">
        <authorList>
            <person name="Shamseldin A."/>
            <person name="Moawad H."/>
            <person name="Abd El-Rahim W.M."/>
            <person name="Sadowsky M.J."/>
        </authorList>
    </citation>
    <scope>NUCLEOTIDE SEQUENCE [LARGE SCALE GENOMIC DNA]</scope>
    <source>
        <strain evidence="4 5">SM2</strain>
    </source>
</reference>
<dbReference type="Proteomes" id="UP000074119">
    <property type="component" value="Chromosome"/>
</dbReference>
<dbReference type="FunFam" id="3.40.50.720:FF:000084">
    <property type="entry name" value="Short-chain dehydrogenase reductase"/>
    <property type="match status" value="1"/>
</dbReference>
<dbReference type="EMBL" id="CP014544">
    <property type="protein sequence ID" value="AMO69933.1"/>
    <property type="molecule type" value="Genomic_DNA"/>
</dbReference>
<dbReference type="KEGG" id="zal:AZF00_17215"/>
<keyword evidence="2" id="KW-0560">Oxidoreductase</keyword>
<keyword evidence="3" id="KW-0175">Coiled coil</keyword>
<comment type="similarity">
    <text evidence="1">Belongs to the short-chain dehydrogenases/reductases (SDR) family.</text>
</comment>
<dbReference type="SUPFAM" id="SSF51735">
    <property type="entry name" value="NAD(P)-binding Rossmann-fold domains"/>
    <property type="match status" value="1"/>
</dbReference>
<dbReference type="InterPro" id="IPR002347">
    <property type="entry name" value="SDR_fam"/>
</dbReference>
<dbReference type="PRINTS" id="PR00080">
    <property type="entry name" value="SDRFAMILY"/>
</dbReference>
<evidence type="ECO:0000256" key="1">
    <source>
        <dbReference type="ARBA" id="ARBA00006484"/>
    </source>
</evidence>
<dbReference type="NCBIfam" id="NF006598">
    <property type="entry name" value="PRK09135.1"/>
    <property type="match status" value="1"/>
</dbReference>
<organism evidence="4 5">
    <name type="scientific">Zhongshania aliphaticivorans</name>
    <dbReference type="NCBI Taxonomy" id="1470434"/>
    <lineage>
        <taxon>Bacteria</taxon>
        <taxon>Pseudomonadati</taxon>
        <taxon>Pseudomonadota</taxon>
        <taxon>Gammaproteobacteria</taxon>
        <taxon>Cellvibrionales</taxon>
        <taxon>Spongiibacteraceae</taxon>
        <taxon>Zhongshania</taxon>
    </lineage>
</organism>
<sequence>MATTFQPVALVTGGAQRIGAEICRQLHSRGYRVIIHYRHSSAAAEQLRDALNDLRADSATAMAADMTSFAEVQALAKNALGVWQRVDVLVNNASGFYPTPIDEATEADWDALMGSNIKGPFFLSQALAPALRNSAGCIINLVDIYAKNPLPSHSIYCMAKAGVAMMTQSLALELAPAIRVNGISPGNILWPNHASAYWEQEKQALEERVPLKREGEAGDIAKTAVFLAADAPYITGQIIAVDGGRSLAI</sequence>
<dbReference type="Pfam" id="PF13561">
    <property type="entry name" value="adh_short_C2"/>
    <property type="match status" value="1"/>
</dbReference>
<dbReference type="PROSITE" id="PS00061">
    <property type="entry name" value="ADH_SHORT"/>
    <property type="match status" value="1"/>
</dbReference>
<evidence type="ECO:0000313" key="4">
    <source>
        <dbReference type="EMBL" id="AMO69933.1"/>
    </source>
</evidence>